<evidence type="ECO:0000313" key="3">
    <source>
        <dbReference type="Proteomes" id="UP001321473"/>
    </source>
</evidence>
<feature type="region of interest" description="Disordered" evidence="1">
    <location>
        <begin position="1"/>
        <end position="39"/>
    </location>
</feature>
<keyword evidence="3" id="KW-1185">Reference proteome</keyword>
<accession>A0AAQ4E4W1</accession>
<name>A0AAQ4E4W1_AMBAM</name>
<sequence length="350" mass="38556">MTASETTSQETPSSDEPSVNGTTKSSTMSDGADNSTDRGVPPKSLLCTYGVKLDSTMVFPPDGLCDFVFFDSLYKNDTNKLDGPYSPNFDYFLIQAKKSSVTTYGAGLDYGNIEDVQEFLDSSNAETTIEGLLGDGIRHYGFLNTPATLLRLEDVKRAFQALKSTAHNSVMYLQTEDIPATLAVSVAMFGRWYMPRYSDDGGASEHANYSLFSQCKETADEQLGSVTQVCKHPMWATKVYSSEHQAEYCYDKKMERTFAFDSSKTLISKLCSEKRRVPSAKYALAAFNLEYADVRNECGEGDFAQLRVLRQLVDYLHETFADASAYDGCVSISVSSDAMTGAGNDSNIVY</sequence>
<feature type="compositionally biased region" description="Polar residues" evidence="1">
    <location>
        <begin position="1"/>
        <end position="34"/>
    </location>
</feature>
<comment type="caution">
    <text evidence="2">The sequence shown here is derived from an EMBL/GenBank/DDBJ whole genome shotgun (WGS) entry which is preliminary data.</text>
</comment>
<dbReference type="AlphaFoldDB" id="A0AAQ4E4W1"/>
<evidence type="ECO:0000256" key="1">
    <source>
        <dbReference type="SAM" id="MobiDB-lite"/>
    </source>
</evidence>
<evidence type="ECO:0000313" key="2">
    <source>
        <dbReference type="EMBL" id="KAK8769747.1"/>
    </source>
</evidence>
<organism evidence="2 3">
    <name type="scientific">Amblyomma americanum</name>
    <name type="common">Lone star tick</name>
    <dbReference type="NCBI Taxonomy" id="6943"/>
    <lineage>
        <taxon>Eukaryota</taxon>
        <taxon>Metazoa</taxon>
        <taxon>Ecdysozoa</taxon>
        <taxon>Arthropoda</taxon>
        <taxon>Chelicerata</taxon>
        <taxon>Arachnida</taxon>
        <taxon>Acari</taxon>
        <taxon>Parasitiformes</taxon>
        <taxon>Ixodida</taxon>
        <taxon>Ixodoidea</taxon>
        <taxon>Ixodidae</taxon>
        <taxon>Amblyomminae</taxon>
        <taxon>Amblyomma</taxon>
    </lineage>
</organism>
<dbReference type="EMBL" id="JARKHS020022156">
    <property type="protein sequence ID" value="KAK8769747.1"/>
    <property type="molecule type" value="Genomic_DNA"/>
</dbReference>
<dbReference type="Proteomes" id="UP001321473">
    <property type="component" value="Unassembled WGS sequence"/>
</dbReference>
<gene>
    <name evidence="2" type="ORF">V5799_013788</name>
</gene>
<proteinExistence type="predicted"/>
<reference evidence="2 3" key="1">
    <citation type="journal article" date="2023" name="Arcadia Sci">
        <title>De novo assembly of a long-read Amblyomma americanum tick genome.</title>
        <authorList>
            <person name="Chou S."/>
            <person name="Poskanzer K.E."/>
            <person name="Rollins M."/>
            <person name="Thuy-Boun P.S."/>
        </authorList>
    </citation>
    <scope>NUCLEOTIDE SEQUENCE [LARGE SCALE GENOMIC DNA]</scope>
    <source>
        <strain evidence="2">F_SG_1</strain>
        <tissue evidence="2">Salivary glands</tissue>
    </source>
</reference>
<protein>
    <submittedName>
        <fullName evidence="2">Uncharacterized protein</fullName>
    </submittedName>
</protein>